<evidence type="ECO:0000313" key="2">
    <source>
        <dbReference type="Proteomes" id="UP001597012"/>
    </source>
</evidence>
<accession>A0ABW3B041</accession>
<comment type="caution">
    <text evidence="1">The sequence shown here is derived from an EMBL/GenBank/DDBJ whole genome shotgun (WGS) entry which is preliminary data.</text>
</comment>
<name>A0ABW3B041_9FLAO</name>
<organism evidence="1 2">
    <name type="scientific">Maribacter chungangensis</name>
    <dbReference type="NCBI Taxonomy" id="1069117"/>
    <lineage>
        <taxon>Bacteria</taxon>
        <taxon>Pseudomonadati</taxon>
        <taxon>Bacteroidota</taxon>
        <taxon>Flavobacteriia</taxon>
        <taxon>Flavobacteriales</taxon>
        <taxon>Flavobacteriaceae</taxon>
        <taxon>Maribacter</taxon>
    </lineage>
</organism>
<dbReference type="Pfam" id="PF13715">
    <property type="entry name" value="CarbopepD_reg_2"/>
    <property type="match status" value="1"/>
</dbReference>
<keyword evidence="2" id="KW-1185">Reference proteome</keyword>
<gene>
    <name evidence="1" type="ORF">ACFQZJ_04240</name>
</gene>
<dbReference type="InterPro" id="IPR008969">
    <property type="entry name" value="CarboxyPept-like_regulatory"/>
</dbReference>
<dbReference type="Gene3D" id="2.60.40.1120">
    <property type="entry name" value="Carboxypeptidase-like, regulatory domain"/>
    <property type="match status" value="1"/>
</dbReference>
<evidence type="ECO:0000313" key="1">
    <source>
        <dbReference type="EMBL" id="MFD0796657.1"/>
    </source>
</evidence>
<dbReference type="SUPFAM" id="SSF49464">
    <property type="entry name" value="Carboxypeptidase regulatory domain-like"/>
    <property type="match status" value="1"/>
</dbReference>
<dbReference type="RefSeq" id="WP_379932543.1">
    <property type="nucleotide sequence ID" value="NZ_JBHTHY010000003.1"/>
</dbReference>
<protein>
    <submittedName>
        <fullName evidence="1">Carboxypeptidase-like regulatory domain-containing protein</fullName>
    </submittedName>
</protein>
<dbReference type="Proteomes" id="UP001597012">
    <property type="component" value="Unassembled WGS sequence"/>
</dbReference>
<sequence>MKNAVKISIKKPCSENFSNFSTTASGGFCGSCQEEVIDFTSMSPEEILEHFKSTSTNSCGRFKASQLTTYAPMMKHTTQTNLVSRGMAILGFSLLSLCAVSQVQAQDVANDQSVKTEVGSTYQNTVMGRMAVQSYTVKGRVLDEDNLPLAGVNVILKGSTEGVQTDFDGKFEFPRPLNVDDTLVFSYIGYEKKEYTITSAESNTLDITINFDASDIFLMGEVTVDGIYESKPNIFQKFISIFN</sequence>
<reference evidence="2" key="1">
    <citation type="journal article" date="2019" name="Int. J. Syst. Evol. Microbiol.">
        <title>The Global Catalogue of Microorganisms (GCM) 10K type strain sequencing project: providing services to taxonomists for standard genome sequencing and annotation.</title>
        <authorList>
            <consortium name="The Broad Institute Genomics Platform"/>
            <consortium name="The Broad Institute Genome Sequencing Center for Infectious Disease"/>
            <person name="Wu L."/>
            <person name="Ma J."/>
        </authorList>
    </citation>
    <scope>NUCLEOTIDE SEQUENCE [LARGE SCALE GENOMIC DNA]</scope>
    <source>
        <strain evidence="2">CCUG 61948</strain>
    </source>
</reference>
<dbReference type="EMBL" id="JBHTHY010000003">
    <property type="protein sequence ID" value="MFD0796657.1"/>
    <property type="molecule type" value="Genomic_DNA"/>
</dbReference>
<proteinExistence type="predicted"/>